<dbReference type="PANTHER" id="PTHR24006">
    <property type="entry name" value="UBIQUITIN CARBOXYL-TERMINAL HYDROLASE"/>
    <property type="match status" value="1"/>
</dbReference>
<evidence type="ECO:0000256" key="1">
    <source>
        <dbReference type="SAM" id="MobiDB-lite"/>
    </source>
</evidence>
<feature type="region of interest" description="Disordered" evidence="1">
    <location>
        <begin position="12"/>
        <end position="31"/>
    </location>
</feature>
<organism evidence="3 4">
    <name type="scientific">Albula glossodonta</name>
    <name type="common">roundjaw bonefish</name>
    <dbReference type="NCBI Taxonomy" id="121402"/>
    <lineage>
        <taxon>Eukaryota</taxon>
        <taxon>Metazoa</taxon>
        <taxon>Chordata</taxon>
        <taxon>Craniata</taxon>
        <taxon>Vertebrata</taxon>
        <taxon>Euteleostomi</taxon>
        <taxon>Actinopterygii</taxon>
        <taxon>Neopterygii</taxon>
        <taxon>Teleostei</taxon>
        <taxon>Albuliformes</taxon>
        <taxon>Albulidae</taxon>
        <taxon>Albula</taxon>
    </lineage>
</organism>
<dbReference type="InterPro" id="IPR038765">
    <property type="entry name" value="Papain-like_cys_pep_sf"/>
</dbReference>
<accession>A0A8T2MSP2</accession>
<sequence>MGDLCHHADPGFSLGVTPEQAPDPKGSAGALAEQKIPEDVVEKNSITLGYDPGMCYRGLPNLGATCYLNTVLHMLYMTKGFPEAVERTGSVGGGVELQLKTLFGSLKTGGEASTWGLVNSLGIQNVFQQQDAAECLQKILNSLSSHLSQVFRGSVRNSTVCLSGGHATSSEVCPFTVLPLSIHSDCSVADSWKAFFCPSVLDGHNQMYCDCCEQKTDTETRCEMEQYPQVLTVQLKRFEFDFSWMCYVKNDCPVNIPLTLELERHTYELFAVADHRGTFRGGHYNACIKSHENQRFYLFDDAFVKQLNPQDLQTRSQSAYLLMYMRTELPALSPTASASPGLAPESVTASITDTTPETTTTPEIVTAPVTGTTPETTTTPEIVTTPITDTKPETTTTPEKVTTPVTDTKPETTTTPEKVTTPVTDTKPETGMSHVTETTPGTATASITAVTLDGDTTPETTITCKATEQSSPP</sequence>
<dbReference type="InterPro" id="IPR018200">
    <property type="entry name" value="USP_CS"/>
</dbReference>
<dbReference type="Pfam" id="PF00443">
    <property type="entry name" value="UCH"/>
    <property type="match status" value="1"/>
</dbReference>
<feature type="domain" description="USP" evidence="2">
    <location>
        <begin position="57"/>
        <end position="327"/>
    </location>
</feature>
<dbReference type="PANTHER" id="PTHR24006:SF899">
    <property type="entry name" value="UBIQUITIN CARBOXYL-TERMINAL HYDROLASE"/>
    <property type="match status" value="1"/>
</dbReference>
<dbReference type="AlphaFoldDB" id="A0A8T2MSP2"/>
<evidence type="ECO:0000313" key="3">
    <source>
        <dbReference type="EMBL" id="KAG9330663.1"/>
    </source>
</evidence>
<dbReference type="InterPro" id="IPR001394">
    <property type="entry name" value="Peptidase_C19_UCH"/>
</dbReference>
<feature type="compositionally biased region" description="Low complexity" evidence="1">
    <location>
        <begin position="367"/>
        <end position="425"/>
    </location>
</feature>
<dbReference type="PROSITE" id="PS00973">
    <property type="entry name" value="USP_2"/>
    <property type="match status" value="1"/>
</dbReference>
<protein>
    <recommendedName>
        <fullName evidence="2">USP domain-containing protein</fullName>
    </recommendedName>
</protein>
<dbReference type="GO" id="GO:0016579">
    <property type="term" value="P:protein deubiquitination"/>
    <property type="evidence" value="ECO:0007669"/>
    <property type="project" value="InterPro"/>
</dbReference>
<dbReference type="Proteomes" id="UP000824540">
    <property type="component" value="Unassembled WGS sequence"/>
</dbReference>
<dbReference type="InterPro" id="IPR050164">
    <property type="entry name" value="Peptidase_C19"/>
</dbReference>
<gene>
    <name evidence="3" type="ORF">JZ751_022523</name>
</gene>
<dbReference type="GO" id="GO:0005634">
    <property type="term" value="C:nucleus"/>
    <property type="evidence" value="ECO:0007669"/>
    <property type="project" value="TreeGrafter"/>
</dbReference>
<comment type="caution">
    <text evidence="3">The sequence shown here is derived from an EMBL/GenBank/DDBJ whole genome shotgun (WGS) entry which is preliminary data.</text>
</comment>
<reference evidence="3" key="1">
    <citation type="thesis" date="2021" institute="BYU ScholarsArchive" country="Provo, UT, USA">
        <title>Applications of and Algorithms for Genome Assembly and Genomic Analyses with an Emphasis on Marine Teleosts.</title>
        <authorList>
            <person name="Pickett B.D."/>
        </authorList>
    </citation>
    <scope>NUCLEOTIDE SEQUENCE</scope>
    <source>
        <strain evidence="3">HI-2016</strain>
    </source>
</reference>
<dbReference type="PROSITE" id="PS50235">
    <property type="entry name" value="USP_3"/>
    <property type="match status" value="1"/>
</dbReference>
<dbReference type="Gene3D" id="3.90.70.10">
    <property type="entry name" value="Cysteine proteinases"/>
    <property type="match status" value="1"/>
</dbReference>
<feature type="region of interest" description="Disordered" evidence="1">
    <location>
        <begin position="367"/>
        <end position="439"/>
    </location>
</feature>
<dbReference type="OrthoDB" id="292964at2759"/>
<proteinExistence type="predicted"/>
<dbReference type="SUPFAM" id="SSF54001">
    <property type="entry name" value="Cysteine proteinases"/>
    <property type="match status" value="1"/>
</dbReference>
<evidence type="ECO:0000313" key="4">
    <source>
        <dbReference type="Proteomes" id="UP000824540"/>
    </source>
</evidence>
<dbReference type="InterPro" id="IPR028889">
    <property type="entry name" value="USP"/>
</dbReference>
<keyword evidence="4" id="KW-1185">Reference proteome</keyword>
<dbReference type="EMBL" id="JAFBMS010000498">
    <property type="protein sequence ID" value="KAG9330663.1"/>
    <property type="molecule type" value="Genomic_DNA"/>
</dbReference>
<dbReference type="GO" id="GO:0005829">
    <property type="term" value="C:cytosol"/>
    <property type="evidence" value="ECO:0007669"/>
    <property type="project" value="TreeGrafter"/>
</dbReference>
<dbReference type="GO" id="GO:0004843">
    <property type="term" value="F:cysteine-type deubiquitinase activity"/>
    <property type="evidence" value="ECO:0007669"/>
    <property type="project" value="InterPro"/>
</dbReference>
<evidence type="ECO:0000259" key="2">
    <source>
        <dbReference type="PROSITE" id="PS50235"/>
    </source>
</evidence>
<name>A0A8T2MSP2_9TELE</name>
<feature type="non-terminal residue" evidence="3">
    <location>
        <position position="1"/>
    </location>
</feature>